<organism evidence="10 11">
    <name type="scientific">Luteolibacter ambystomatis</name>
    <dbReference type="NCBI Taxonomy" id="2824561"/>
    <lineage>
        <taxon>Bacteria</taxon>
        <taxon>Pseudomonadati</taxon>
        <taxon>Verrucomicrobiota</taxon>
        <taxon>Verrucomicrobiia</taxon>
        <taxon>Verrucomicrobiales</taxon>
        <taxon>Verrucomicrobiaceae</taxon>
        <taxon>Luteolibacter</taxon>
    </lineage>
</organism>
<evidence type="ECO:0000256" key="5">
    <source>
        <dbReference type="ARBA" id="ARBA00023211"/>
    </source>
</evidence>
<evidence type="ECO:0000256" key="2">
    <source>
        <dbReference type="ARBA" id="ARBA00008989"/>
    </source>
</evidence>
<evidence type="ECO:0000256" key="3">
    <source>
        <dbReference type="ARBA" id="ARBA00022723"/>
    </source>
</evidence>
<feature type="binding site" evidence="8">
    <location>
        <position position="231"/>
    </location>
    <ligand>
        <name>Mn(2+)</name>
        <dbReference type="ChEBI" id="CHEBI:29035"/>
        <label>2</label>
    </ligand>
</feature>
<feature type="binding site" evidence="9">
    <location>
        <begin position="182"/>
        <end position="184"/>
    </location>
    <ligand>
        <name>substrate</name>
    </ligand>
</feature>
<evidence type="ECO:0000313" key="11">
    <source>
        <dbReference type="Proteomes" id="UP000676169"/>
    </source>
</evidence>
<dbReference type="GO" id="GO:0046872">
    <property type="term" value="F:metal ion binding"/>
    <property type="evidence" value="ECO:0007669"/>
    <property type="project" value="UniProtKB-KW"/>
</dbReference>
<dbReference type="PANTHER" id="PTHR30447:SF0">
    <property type="entry name" value="FRUCTOSE-1,6-BISPHOSPHATASE 1 CLASS 2-RELATED"/>
    <property type="match status" value="1"/>
</dbReference>
<feature type="binding site" evidence="8">
    <location>
        <position position="60"/>
    </location>
    <ligand>
        <name>Mn(2+)</name>
        <dbReference type="ChEBI" id="CHEBI:29035"/>
        <label>1</label>
    </ligand>
</feature>
<keyword evidence="11" id="KW-1185">Reference proteome</keyword>
<dbReference type="GO" id="GO:0006094">
    <property type="term" value="P:gluconeogenesis"/>
    <property type="evidence" value="ECO:0007669"/>
    <property type="project" value="InterPro"/>
</dbReference>
<gene>
    <name evidence="10" type="primary">glpX</name>
    <name evidence="10" type="ORF">KBB96_12415</name>
</gene>
<reference evidence="10" key="1">
    <citation type="submission" date="2021-04" db="EMBL/GenBank/DDBJ databases">
        <title>Luteolibacter sp. 32A isolated from the skin of an Anderson's salamander (Ambystoma andersonii).</title>
        <authorList>
            <person name="Spergser J."/>
            <person name="Busse H.-J."/>
        </authorList>
    </citation>
    <scope>NUCLEOTIDE SEQUENCE</scope>
    <source>
        <strain evidence="10">32A</strain>
    </source>
</reference>
<feature type="binding site" evidence="9">
    <location>
        <position position="228"/>
    </location>
    <ligand>
        <name>substrate</name>
    </ligand>
</feature>
<dbReference type="SUPFAM" id="SSF56655">
    <property type="entry name" value="Carbohydrate phosphatase"/>
    <property type="match status" value="1"/>
</dbReference>
<dbReference type="Proteomes" id="UP000676169">
    <property type="component" value="Chromosome"/>
</dbReference>
<evidence type="ECO:0000256" key="9">
    <source>
        <dbReference type="PIRSR" id="PIRSR004532-2"/>
    </source>
</evidence>
<dbReference type="RefSeq" id="WP_211629764.1">
    <property type="nucleotide sequence ID" value="NZ_CP073100.1"/>
</dbReference>
<feature type="binding site" evidence="8">
    <location>
        <position position="93"/>
    </location>
    <ligand>
        <name>Mn(2+)</name>
        <dbReference type="ChEBI" id="CHEBI:29035"/>
        <label>2</label>
    </ligand>
</feature>
<dbReference type="EMBL" id="CP073100">
    <property type="protein sequence ID" value="QUE49675.1"/>
    <property type="molecule type" value="Genomic_DNA"/>
</dbReference>
<dbReference type="GO" id="GO:0005829">
    <property type="term" value="C:cytosol"/>
    <property type="evidence" value="ECO:0007669"/>
    <property type="project" value="TreeGrafter"/>
</dbReference>
<name>A0A975G7E8_9BACT</name>
<proteinExistence type="inferred from homology"/>
<dbReference type="PIRSF" id="PIRSF004532">
    <property type="entry name" value="GlpX"/>
    <property type="match status" value="1"/>
</dbReference>
<keyword evidence="6 7" id="KW-0119">Carbohydrate metabolism</keyword>
<evidence type="ECO:0000256" key="6">
    <source>
        <dbReference type="ARBA" id="ARBA00023277"/>
    </source>
</evidence>
<dbReference type="GO" id="GO:0030388">
    <property type="term" value="P:fructose 1,6-bisphosphate metabolic process"/>
    <property type="evidence" value="ECO:0007669"/>
    <property type="project" value="TreeGrafter"/>
</dbReference>
<comment type="catalytic activity">
    <reaction evidence="1">
        <text>beta-D-fructose 1,6-bisphosphate + H2O = beta-D-fructose 6-phosphate + phosphate</text>
        <dbReference type="Rhea" id="RHEA:11064"/>
        <dbReference type="ChEBI" id="CHEBI:15377"/>
        <dbReference type="ChEBI" id="CHEBI:32966"/>
        <dbReference type="ChEBI" id="CHEBI:43474"/>
        <dbReference type="ChEBI" id="CHEBI:57634"/>
        <dbReference type="EC" id="3.1.3.11"/>
    </reaction>
</comment>
<feature type="binding site" evidence="9">
    <location>
        <position position="129"/>
    </location>
    <ligand>
        <name>substrate</name>
    </ligand>
</feature>
<dbReference type="NCBIfam" id="TIGR00330">
    <property type="entry name" value="glpX"/>
    <property type="match status" value="1"/>
</dbReference>
<sequence>MIDPERIFESDFLRATEAAALFAHRWMGRGDKEAADEAACDAIRGMFDLMDMRGEVVIGEGIKDDAPGLFKGEKVGTWLEGSPQFHIALDPVDGTTNVSKGMPNSVACIAAAIPRNGEENALEDIPAFYMEKLAYPEKVRRAFIADPSLPISVEAPTEEVIKITAKILEKDIRDIVVMVLDRPRNQPYIDAVRRVGAKLRMLADGDIAAAIAPGFPDSGIDLYVGIGGSPEGVLSAAGLRCLGGGLQAKVWPRDPMERRLLIAEGHESILDRVYLSKDLAKGDSIIFSATGISDTPLLRGVEVRGNVARTHSVLMRVKSRTMRSIKAHHDLGTKTFHLRSKQAEVLLLD</sequence>
<evidence type="ECO:0000256" key="1">
    <source>
        <dbReference type="ARBA" id="ARBA00001273"/>
    </source>
</evidence>
<feature type="binding site" evidence="8">
    <location>
        <position position="36"/>
    </location>
    <ligand>
        <name>Mn(2+)</name>
        <dbReference type="ChEBI" id="CHEBI:29035"/>
        <label>1</label>
    </ligand>
</feature>
<dbReference type="InterPro" id="IPR004464">
    <property type="entry name" value="FBPase_class-2/SBPase"/>
</dbReference>
<dbReference type="AlphaFoldDB" id="A0A975G7E8"/>
<dbReference type="Pfam" id="PF03320">
    <property type="entry name" value="FBPase_glpX"/>
    <property type="match status" value="1"/>
</dbReference>
<dbReference type="Gene3D" id="3.30.540.10">
    <property type="entry name" value="Fructose-1,6-Bisphosphatase, subunit A, domain 1"/>
    <property type="match status" value="1"/>
</dbReference>
<protein>
    <recommendedName>
        <fullName evidence="7">Fructose-1,6-bisphosphatase</fullName>
    </recommendedName>
</protein>
<evidence type="ECO:0000256" key="4">
    <source>
        <dbReference type="ARBA" id="ARBA00022801"/>
    </source>
</evidence>
<accession>A0A975G7E8</accession>
<evidence type="ECO:0000313" key="10">
    <source>
        <dbReference type="EMBL" id="QUE49675.1"/>
    </source>
</evidence>
<dbReference type="PANTHER" id="PTHR30447">
    <property type="entry name" value="FRUCTOSE-1,6-BISPHOSPHATASE CLASS 2"/>
    <property type="match status" value="1"/>
</dbReference>
<keyword evidence="3 8" id="KW-0479">Metal-binding</keyword>
<dbReference type="Gene3D" id="3.40.190.90">
    <property type="match status" value="1"/>
</dbReference>
<evidence type="ECO:0000256" key="7">
    <source>
        <dbReference type="PIRNR" id="PIRNR004532"/>
    </source>
</evidence>
<comment type="similarity">
    <text evidence="2 7">Belongs to the FBPase class 2 family.</text>
</comment>
<dbReference type="KEGG" id="lamb:KBB96_12415"/>
<feature type="binding site" evidence="9">
    <location>
        <begin position="204"/>
        <end position="206"/>
    </location>
    <ligand>
        <name>substrate</name>
    </ligand>
</feature>
<feature type="binding site" evidence="9">
    <location>
        <begin position="93"/>
        <end position="95"/>
    </location>
    <ligand>
        <name>substrate</name>
    </ligand>
</feature>
<dbReference type="GO" id="GO:0006071">
    <property type="term" value="P:glycerol metabolic process"/>
    <property type="evidence" value="ECO:0007669"/>
    <property type="project" value="InterPro"/>
</dbReference>
<feature type="binding site" evidence="8">
    <location>
        <position position="90"/>
    </location>
    <ligand>
        <name>Mn(2+)</name>
        <dbReference type="ChEBI" id="CHEBI:29035"/>
        <label>2</label>
    </ligand>
</feature>
<keyword evidence="4 10" id="KW-0378">Hydrolase</keyword>
<keyword evidence="5 8" id="KW-0464">Manganese</keyword>
<evidence type="ECO:0000256" key="8">
    <source>
        <dbReference type="PIRSR" id="PIRSR004532-1"/>
    </source>
</evidence>
<dbReference type="GO" id="GO:0042132">
    <property type="term" value="F:fructose 1,6-bisphosphate 1-phosphatase activity"/>
    <property type="evidence" value="ECO:0007669"/>
    <property type="project" value="UniProtKB-EC"/>
</dbReference>
<comment type="cofactor">
    <cofactor evidence="8">
        <name>Mn(2+)</name>
        <dbReference type="ChEBI" id="CHEBI:29035"/>
    </cofactor>
</comment>